<dbReference type="OrthoDB" id="1834786at2"/>
<evidence type="ECO:0000259" key="2">
    <source>
        <dbReference type="Pfam" id="PF26011"/>
    </source>
</evidence>
<dbReference type="RefSeq" id="WP_117539557.1">
    <property type="nucleotide sequence ID" value="NZ_JAQCWV010000001.1"/>
</dbReference>
<protein>
    <recommendedName>
        <fullName evidence="6">Membrane fusion protein</fullName>
    </recommendedName>
</protein>
<dbReference type="Pfam" id="PF26018">
    <property type="entry name" value="BSH_RND_rel"/>
    <property type="match status" value="1"/>
</dbReference>
<evidence type="ECO:0000259" key="3">
    <source>
        <dbReference type="Pfam" id="PF26018"/>
    </source>
</evidence>
<dbReference type="InterPro" id="IPR058709">
    <property type="entry name" value="BSH_RND-rel"/>
</dbReference>
<accession>A0A3E2XN87</accession>
<feature type="transmembrane region" description="Helical" evidence="1">
    <location>
        <begin position="20"/>
        <end position="41"/>
    </location>
</feature>
<evidence type="ECO:0000256" key="1">
    <source>
        <dbReference type="SAM" id="Phobius"/>
    </source>
</evidence>
<keyword evidence="1" id="KW-1133">Transmembrane helix</keyword>
<evidence type="ECO:0008006" key="6">
    <source>
        <dbReference type="Google" id="ProtNLM"/>
    </source>
</evidence>
<organism evidence="4 5">
    <name type="scientific">Coprococcus catus</name>
    <dbReference type="NCBI Taxonomy" id="116085"/>
    <lineage>
        <taxon>Bacteria</taxon>
        <taxon>Bacillati</taxon>
        <taxon>Bacillota</taxon>
        <taxon>Clostridia</taxon>
        <taxon>Lachnospirales</taxon>
        <taxon>Lachnospiraceae</taxon>
        <taxon>Coprococcus</taxon>
    </lineage>
</organism>
<dbReference type="EMBL" id="QVFD01000004">
    <property type="protein sequence ID" value="RGC48917.1"/>
    <property type="molecule type" value="Genomic_DNA"/>
</dbReference>
<keyword evidence="1" id="KW-0812">Transmembrane</keyword>
<keyword evidence="5" id="KW-1185">Reference proteome</keyword>
<sequence length="454" mass="51149">MGSEKQTVSKNGGRHLKLNIGLIVFIGIFIYLIAIGLSYLMRNHISFYEVQQGWIVDSDTFTGFILRNEAVVNTGQSGYINYFVNDGAMVAREGNVCMVTTNAGSSVQGTADGSALMLNDSDYSDIREQVLSFKKKYNDSDYASVYDLDYQLGNIVSNIVSRNNINSMNQADSASGYTVMTADQSGIVSYSYDGMESYTQDDMTPELFSARNYEKTQLSAGMKIDSASPAYKLIYDDNWQIVICPTADQYKRLKELDTVNLQLQRDNITVSADVSTFQKDGTDYVSFSLSNYMVRYCNDRYIDIEIIWDNHDGLKIPKSSIVSKNFYRIPADYLQTEEESSESGFYSVDNDETVFIKPVIYAQNKEYCYVDCADIAEGTVLKKPSSDETYTIGETEALKGVYNINKGYAMFRLIDILYEYGDYCIVSDKTDYGVTLYDHIILNGSSVKENDIIY</sequence>
<evidence type="ECO:0000313" key="5">
    <source>
        <dbReference type="Proteomes" id="UP000261231"/>
    </source>
</evidence>
<keyword evidence="1" id="KW-0472">Membrane</keyword>
<proteinExistence type="predicted"/>
<feature type="domain" description="RND related beta-barrel" evidence="2">
    <location>
        <begin position="239"/>
        <end position="308"/>
    </location>
</feature>
<dbReference type="Pfam" id="PF26011">
    <property type="entry name" value="Beta-barrel_RND_rel"/>
    <property type="match status" value="1"/>
</dbReference>
<feature type="domain" description="RND related barrel-sandwich hybrid" evidence="3">
    <location>
        <begin position="69"/>
        <end position="199"/>
    </location>
</feature>
<gene>
    <name evidence="4" type="ORF">DW747_06530</name>
</gene>
<reference evidence="4 5" key="1">
    <citation type="submission" date="2018-08" db="EMBL/GenBank/DDBJ databases">
        <title>A genome reference for cultivated species of the human gut microbiota.</title>
        <authorList>
            <person name="Zou Y."/>
            <person name="Xue W."/>
            <person name="Luo G."/>
        </authorList>
    </citation>
    <scope>NUCLEOTIDE SEQUENCE [LARGE SCALE GENOMIC DNA]</scope>
    <source>
        <strain evidence="4 5">AM28-39</strain>
    </source>
</reference>
<dbReference type="Proteomes" id="UP000261231">
    <property type="component" value="Unassembled WGS sequence"/>
</dbReference>
<dbReference type="AlphaFoldDB" id="A0A3E2XN87"/>
<dbReference type="InterPro" id="IPR058729">
    <property type="entry name" value="Beta-barrel_RND-rel"/>
</dbReference>
<name>A0A3E2XN87_9FIRM</name>
<evidence type="ECO:0000313" key="4">
    <source>
        <dbReference type="EMBL" id="RGC48917.1"/>
    </source>
</evidence>
<comment type="caution">
    <text evidence="4">The sequence shown here is derived from an EMBL/GenBank/DDBJ whole genome shotgun (WGS) entry which is preliminary data.</text>
</comment>